<organism evidence="5 6">
    <name type="scientific">Streptomyces siamensis</name>
    <dbReference type="NCBI Taxonomy" id="1274986"/>
    <lineage>
        <taxon>Bacteria</taxon>
        <taxon>Bacillati</taxon>
        <taxon>Actinomycetota</taxon>
        <taxon>Actinomycetes</taxon>
        <taxon>Kitasatosporales</taxon>
        <taxon>Streptomycetaceae</taxon>
        <taxon>Streptomyces</taxon>
    </lineage>
</organism>
<sequence length="185" mass="18870">MTSTTSAPATGAGAPPGTGPGVRSRTHTWEPPTSYADGAGRSGLEVLRLCVEGRFPQAPICGTLGFRLVAAEHGRAVFEGEPAEHLLNPMGTVHGGFLATLLDSALGSAVMSTLAAGRAYTTIQLGVNMVRPVLADTPTLRCEGTVIHAGRTTATAEARVVGTTDGKLYAHATTTCAVFALPGTD</sequence>
<feature type="compositionally biased region" description="Low complexity" evidence="3">
    <location>
        <begin position="1"/>
        <end position="13"/>
    </location>
</feature>
<name>A0ABP9J9V0_9ACTN</name>
<comment type="similarity">
    <text evidence="1">Belongs to the thioesterase PaaI family.</text>
</comment>
<evidence type="ECO:0000256" key="2">
    <source>
        <dbReference type="ARBA" id="ARBA00022801"/>
    </source>
</evidence>
<dbReference type="Pfam" id="PF03061">
    <property type="entry name" value="4HBT"/>
    <property type="match status" value="1"/>
</dbReference>
<dbReference type="CDD" id="cd03443">
    <property type="entry name" value="PaaI_thioesterase"/>
    <property type="match status" value="1"/>
</dbReference>
<dbReference type="InterPro" id="IPR029069">
    <property type="entry name" value="HotDog_dom_sf"/>
</dbReference>
<reference evidence="6" key="1">
    <citation type="journal article" date="2019" name="Int. J. Syst. Evol. Microbiol.">
        <title>The Global Catalogue of Microorganisms (GCM) 10K type strain sequencing project: providing services to taxonomists for standard genome sequencing and annotation.</title>
        <authorList>
            <consortium name="The Broad Institute Genomics Platform"/>
            <consortium name="The Broad Institute Genome Sequencing Center for Infectious Disease"/>
            <person name="Wu L."/>
            <person name="Ma J."/>
        </authorList>
    </citation>
    <scope>NUCLEOTIDE SEQUENCE [LARGE SCALE GENOMIC DNA]</scope>
    <source>
        <strain evidence="6">JCM 18409</strain>
    </source>
</reference>
<dbReference type="SUPFAM" id="SSF54637">
    <property type="entry name" value="Thioesterase/thiol ester dehydrase-isomerase"/>
    <property type="match status" value="1"/>
</dbReference>
<evidence type="ECO:0000313" key="5">
    <source>
        <dbReference type="EMBL" id="GAA5025376.1"/>
    </source>
</evidence>
<proteinExistence type="inferred from homology"/>
<dbReference type="Proteomes" id="UP001501759">
    <property type="component" value="Unassembled WGS sequence"/>
</dbReference>
<dbReference type="InterPro" id="IPR006683">
    <property type="entry name" value="Thioestr_dom"/>
</dbReference>
<dbReference type="NCBIfam" id="TIGR00369">
    <property type="entry name" value="unchar_dom_1"/>
    <property type="match status" value="1"/>
</dbReference>
<keyword evidence="6" id="KW-1185">Reference proteome</keyword>
<evidence type="ECO:0000256" key="3">
    <source>
        <dbReference type="SAM" id="MobiDB-lite"/>
    </source>
</evidence>
<dbReference type="Gene3D" id="3.10.129.10">
    <property type="entry name" value="Hotdog Thioesterase"/>
    <property type="match status" value="1"/>
</dbReference>
<dbReference type="PANTHER" id="PTHR21660:SF1">
    <property type="entry name" value="ACYL-COENZYME A THIOESTERASE 13"/>
    <property type="match status" value="1"/>
</dbReference>
<dbReference type="RefSeq" id="WP_345655898.1">
    <property type="nucleotide sequence ID" value="NZ_BAABKB010000028.1"/>
</dbReference>
<accession>A0ABP9J9V0</accession>
<keyword evidence="2" id="KW-0378">Hydrolase</keyword>
<feature type="region of interest" description="Disordered" evidence="3">
    <location>
        <begin position="1"/>
        <end position="37"/>
    </location>
</feature>
<evidence type="ECO:0000259" key="4">
    <source>
        <dbReference type="Pfam" id="PF03061"/>
    </source>
</evidence>
<dbReference type="PANTHER" id="PTHR21660">
    <property type="entry name" value="THIOESTERASE SUPERFAMILY MEMBER-RELATED"/>
    <property type="match status" value="1"/>
</dbReference>
<evidence type="ECO:0000313" key="6">
    <source>
        <dbReference type="Proteomes" id="UP001501759"/>
    </source>
</evidence>
<dbReference type="EMBL" id="BAABKB010000028">
    <property type="protein sequence ID" value="GAA5025376.1"/>
    <property type="molecule type" value="Genomic_DNA"/>
</dbReference>
<evidence type="ECO:0000256" key="1">
    <source>
        <dbReference type="ARBA" id="ARBA00008324"/>
    </source>
</evidence>
<feature type="domain" description="Thioesterase" evidence="4">
    <location>
        <begin position="90"/>
        <end position="165"/>
    </location>
</feature>
<comment type="caution">
    <text evidence="5">The sequence shown here is derived from an EMBL/GenBank/DDBJ whole genome shotgun (WGS) entry which is preliminary data.</text>
</comment>
<dbReference type="InterPro" id="IPR039298">
    <property type="entry name" value="ACOT13"/>
</dbReference>
<dbReference type="InterPro" id="IPR003736">
    <property type="entry name" value="PAAI_dom"/>
</dbReference>
<protein>
    <submittedName>
        <fullName evidence="5">PaaI family thioesterase</fullName>
    </submittedName>
</protein>
<gene>
    <name evidence="5" type="ORF">GCM10023335_59940</name>
</gene>